<name>A0A4C1U396_EUMVA</name>
<dbReference type="InterPro" id="IPR036872">
    <property type="entry name" value="CH_dom_sf"/>
</dbReference>
<dbReference type="OrthoDB" id="6627073at2759"/>
<evidence type="ECO:0000313" key="1">
    <source>
        <dbReference type="EMBL" id="GBP20863.1"/>
    </source>
</evidence>
<protein>
    <submittedName>
        <fullName evidence="1">Uncharacterized protein</fullName>
    </submittedName>
</protein>
<dbReference type="AlphaFoldDB" id="A0A4C1U396"/>
<proteinExistence type="predicted"/>
<accession>A0A4C1U396</accession>
<organism evidence="1 2">
    <name type="scientific">Eumeta variegata</name>
    <name type="common">Bagworm moth</name>
    <name type="synonym">Eumeta japonica</name>
    <dbReference type="NCBI Taxonomy" id="151549"/>
    <lineage>
        <taxon>Eukaryota</taxon>
        <taxon>Metazoa</taxon>
        <taxon>Ecdysozoa</taxon>
        <taxon>Arthropoda</taxon>
        <taxon>Hexapoda</taxon>
        <taxon>Insecta</taxon>
        <taxon>Pterygota</taxon>
        <taxon>Neoptera</taxon>
        <taxon>Endopterygota</taxon>
        <taxon>Lepidoptera</taxon>
        <taxon>Glossata</taxon>
        <taxon>Ditrysia</taxon>
        <taxon>Tineoidea</taxon>
        <taxon>Psychidae</taxon>
        <taxon>Oiketicinae</taxon>
        <taxon>Eumeta</taxon>
    </lineage>
</organism>
<evidence type="ECO:0000313" key="2">
    <source>
        <dbReference type="Proteomes" id="UP000299102"/>
    </source>
</evidence>
<gene>
    <name evidence="1" type="ORF">EVAR_80681_1</name>
</gene>
<keyword evidence="2" id="KW-1185">Reference proteome</keyword>
<reference evidence="1 2" key="1">
    <citation type="journal article" date="2019" name="Commun. Biol.">
        <title>The bagworm genome reveals a unique fibroin gene that provides high tensile strength.</title>
        <authorList>
            <person name="Kono N."/>
            <person name="Nakamura H."/>
            <person name="Ohtoshi R."/>
            <person name="Tomita M."/>
            <person name="Numata K."/>
            <person name="Arakawa K."/>
        </authorList>
    </citation>
    <scope>NUCLEOTIDE SEQUENCE [LARGE SCALE GENOMIC DNA]</scope>
</reference>
<comment type="caution">
    <text evidence="1">The sequence shown here is derived from an EMBL/GenBank/DDBJ whole genome shotgun (WGS) entry which is preliminary data.</text>
</comment>
<dbReference type="Proteomes" id="UP000299102">
    <property type="component" value="Unassembled WGS sequence"/>
</dbReference>
<dbReference type="Gene3D" id="1.10.418.10">
    <property type="entry name" value="Calponin-like domain"/>
    <property type="match status" value="1"/>
</dbReference>
<dbReference type="PROSITE" id="PS00019">
    <property type="entry name" value="ACTININ_1"/>
    <property type="match status" value="1"/>
</dbReference>
<dbReference type="EMBL" id="BGZK01000123">
    <property type="protein sequence ID" value="GBP20863.1"/>
    <property type="molecule type" value="Genomic_DNA"/>
</dbReference>
<dbReference type="InterPro" id="IPR001589">
    <property type="entry name" value="Actinin_actin-bd_CS"/>
</dbReference>
<dbReference type="SUPFAM" id="SSF47576">
    <property type="entry name" value="Calponin-homology domain, CH-domain"/>
    <property type="match status" value="1"/>
</dbReference>
<sequence>MGDGVDTKLHLLKTGELRLDPHSLAGTNISPVGFTRRCVASVEIQGLSFSQHGYGHRLLEVSGDFTDIHYRQRFAAPGMFGSHRSNCKHIILSQSILIASLRVTVAVIAGDTNEAVRNLRWTDERDAIQKKTFTKWVNKHLKKALDRSPIVAGRGGAVTGCAAAARPVHVDRLRGSISDFVRAPNDACWMRWMGVLIVLFVTFVENVPWLSAK</sequence>